<dbReference type="InterPro" id="IPR014036">
    <property type="entry name" value="DeoR-like_C"/>
</dbReference>
<dbReference type="SUPFAM" id="SSF46785">
    <property type="entry name" value="Winged helix' DNA-binding domain"/>
    <property type="match status" value="1"/>
</dbReference>
<dbReference type="OrthoDB" id="9816363at2"/>
<dbReference type="GO" id="GO:0003700">
    <property type="term" value="F:DNA-binding transcription factor activity"/>
    <property type="evidence" value="ECO:0007669"/>
    <property type="project" value="InterPro"/>
</dbReference>
<evidence type="ECO:0000256" key="3">
    <source>
        <dbReference type="ARBA" id="ARBA00023163"/>
    </source>
</evidence>
<dbReference type="Proteomes" id="UP000240987">
    <property type="component" value="Unassembled WGS sequence"/>
</dbReference>
<proteinExistence type="predicted"/>
<dbReference type="AlphaFoldDB" id="A0A2T3JNH5"/>
<comment type="caution">
    <text evidence="5">The sequence shown here is derived from an EMBL/GenBank/DDBJ whole genome shotgun (WGS) entry which is preliminary data.</text>
</comment>
<keyword evidence="1" id="KW-0805">Transcription regulation</keyword>
<dbReference type="SMART" id="SM01134">
    <property type="entry name" value="DeoRC"/>
    <property type="match status" value="1"/>
</dbReference>
<dbReference type="PROSITE" id="PS51000">
    <property type="entry name" value="HTH_DEOR_2"/>
    <property type="match status" value="1"/>
</dbReference>
<dbReference type="RefSeq" id="WP_107241578.1">
    <property type="nucleotide sequence ID" value="NZ_JAKJUA010000005.1"/>
</dbReference>
<dbReference type="Pfam" id="PF00455">
    <property type="entry name" value="DeoRC"/>
    <property type="match status" value="1"/>
</dbReference>
<dbReference type="InterPro" id="IPR036388">
    <property type="entry name" value="WH-like_DNA-bd_sf"/>
</dbReference>
<keyword evidence="6" id="KW-1185">Reference proteome</keyword>
<dbReference type="PANTHER" id="PTHR30363:SF55">
    <property type="entry name" value="HTH-TYPE TRANSCRIPTIONAL REGULATOR ULAR"/>
    <property type="match status" value="1"/>
</dbReference>
<accession>A0A2T3JNH5</accession>
<dbReference type="InterPro" id="IPR018356">
    <property type="entry name" value="Tscrpt_reg_HTH_DeoR_CS"/>
</dbReference>
<dbReference type="InterPro" id="IPR037171">
    <property type="entry name" value="NagB/RpiA_transferase-like"/>
</dbReference>
<dbReference type="SMART" id="SM00420">
    <property type="entry name" value="HTH_DEOR"/>
    <property type="match status" value="1"/>
</dbReference>
<dbReference type="PANTHER" id="PTHR30363">
    <property type="entry name" value="HTH-TYPE TRANSCRIPTIONAL REGULATOR SRLR-RELATED"/>
    <property type="match status" value="1"/>
</dbReference>
<evidence type="ECO:0000259" key="4">
    <source>
        <dbReference type="PROSITE" id="PS51000"/>
    </source>
</evidence>
<evidence type="ECO:0000313" key="5">
    <source>
        <dbReference type="EMBL" id="PSU50543.1"/>
    </source>
</evidence>
<dbReference type="InterPro" id="IPR050313">
    <property type="entry name" value="Carb_Metab_HTH_regulators"/>
</dbReference>
<dbReference type="PROSITE" id="PS00894">
    <property type="entry name" value="HTH_DEOR_1"/>
    <property type="match status" value="1"/>
</dbReference>
<feature type="domain" description="HTH deoR-type" evidence="4">
    <location>
        <begin position="3"/>
        <end position="58"/>
    </location>
</feature>
<dbReference type="InterPro" id="IPR001034">
    <property type="entry name" value="DeoR_HTH"/>
</dbReference>
<evidence type="ECO:0000313" key="6">
    <source>
        <dbReference type="Proteomes" id="UP000240987"/>
    </source>
</evidence>
<sequence length="251" mass="27665">MTESQRHNALLNILNHRRAITVEKVINTFGVSPATARRDINKLEEQGKLTKVRNGAEAKPQARMFWSPMNIHQTSNHDEKTRIAHYAAQLCHSGDSVLINCGSTAFLLGQEICGSDVLVITNYFPLIRYLITKEHDDVVIIGGEYHRTRGLMLAPHQKVGHGYAAHYMFTSGKGLTADGLYKMDMLAAMSEQKMMKQATKLVVLVDSSKVGQRVGMLFASTAQIDIVITGRDAPHDVVGALEAQGIEVVLV</sequence>
<dbReference type="GO" id="GO:0003677">
    <property type="term" value="F:DNA binding"/>
    <property type="evidence" value="ECO:0007669"/>
    <property type="project" value="UniProtKB-KW"/>
</dbReference>
<dbReference type="Gene3D" id="1.10.10.10">
    <property type="entry name" value="Winged helix-like DNA-binding domain superfamily/Winged helix DNA-binding domain"/>
    <property type="match status" value="1"/>
</dbReference>
<evidence type="ECO:0000256" key="2">
    <source>
        <dbReference type="ARBA" id="ARBA00023125"/>
    </source>
</evidence>
<dbReference type="EMBL" id="PYMJ01000003">
    <property type="protein sequence ID" value="PSU50543.1"/>
    <property type="molecule type" value="Genomic_DNA"/>
</dbReference>
<reference evidence="5 6" key="1">
    <citation type="submission" date="2018-01" db="EMBL/GenBank/DDBJ databases">
        <title>Whole genome sequencing of Histamine producing bacteria.</title>
        <authorList>
            <person name="Butler K."/>
        </authorList>
    </citation>
    <scope>NUCLEOTIDE SEQUENCE [LARGE SCALE GENOMIC DNA]</scope>
    <source>
        <strain evidence="5 6">JCM 12947</strain>
    </source>
</reference>
<dbReference type="NCBIfam" id="NF010034">
    <property type="entry name" value="PRK13509.1"/>
    <property type="match status" value="1"/>
</dbReference>
<keyword evidence="3" id="KW-0804">Transcription</keyword>
<name>A0A2T3JNH5_9GAMM</name>
<dbReference type="SUPFAM" id="SSF100950">
    <property type="entry name" value="NagB/RpiA/CoA transferase-like"/>
    <property type="match status" value="1"/>
</dbReference>
<dbReference type="Pfam" id="PF08220">
    <property type="entry name" value="HTH_DeoR"/>
    <property type="match status" value="1"/>
</dbReference>
<gene>
    <name evidence="5" type="ORF">C9J12_04265</name>
</gene>
<dbReference type="PRINTS" id="PR00037">
    <property type="entry name" value="HTHLACR"/>
</dbReference>
<protein>
    <submittedName>
        <fullName evidence="5">HTH-type transcriptional regulator UlaR</fullName>
    </submittedName>
</protein>
<dbReference type="InterPro" id="IPR036390">
    <property type="entry name" value="WH_DNA-bd_sf"/>
</dbReference>
<evidence type="ECO:0000256" key="1">
    <source>
        <dbReference type="ARBA" id="ARBA00023015"/>
    </source>
</evidence>
<organism evidence="5 6">
    <name type="scientific">Photobacterium frigidiphilum</name>
    <dbReference type="NCBI Taxonomy" id="264736"/>
    <lineage>
        <taxon>Bacteria</taxon>
        <taxon>Pseudomonadati</taxon>
        <taxon>Pseudomonadota</taxon>
        <taxon>Gammaproteobacteria</taxon>
        <taxon>Vibrionales</taxon>
        <taxon>Vibrionaceae</taxon>
        <taxon>Photobacterium</taxon>
    </lineage>
</organism>
<keyword evidence="2" id="KW-0238">DNA-binding</keyword>